<dbReference type="Pfam" id="PF00232">
    <property type="entry name" value="Glyco_hydro_1"/>
    <property type="match status" value="1"/>
</dbReference>
<accession>A0A371HF24</accession>
<dbReference type="STRING" id="157652.A0A371HF24"/>
<keyword evidence="4" id="KW-1185">Reference proteome</keyword>
<comment type="similarity">
    <text evidence="1 2">Belongs to the glycosyl hydrolase 1 family.</text>
</comment>
<evidence type="ECO:0000313" key="4">
    <source>
        <dbReference type="Proteomes" id="UP000257109"/>
    </source>
</evidence>
<dbReference type="EMBL" id="QJKJ01002784">
    <property type="protein sequence ID" value="RDY01362.1"/>
    <property type="molecule type" value="Genomic_DNA"/>
</dbReference>
<dbReference type="OrthoDB" id="65569at2759"/>
<dbReference type="GO" id="GO:0005975">
    <property type="term" value="P:carbohydrate metabolic process"/>
    <property type="evidence" value="ECO:0007669"/>
    <property type="project" value="InterPro"/>
</dbReference>
<sequence>TQGPGLSWIGSTTTLRSNKTPHQQHHYFGVEKQHSPSSSSKTPAYICKNPHNITTEDPLVPWPNPNHVTPIVMYEHLGGLHFALAVPCQQHQLKWNLQRRIEGEDVRWFSTIYYLKGDGTQCNIVRGIIAIFSPRNPVNPFVRMIISKAAEIHFNSAVNPLCLAIRVGMLHRLSPLNVVFSTQLLDYTSCKLEPEDSSSTTDENDAVLRPLEFMNDMVGKHRIKVEALMPYGLGTKVNDEGITFYNNIINALLERGIQPYVTLYHWDLPLHLHESMGGWLNKQIIEYFAVYADTCFASFGDRVKNWITINEPLQTAINGYDLAIFAPGRGENALIEPYLAAHHQILAHAAAVSVYRSKYKDKQGGQVGLVVDCEWAEANSDKIEDKFAAARRLDFQLGWPLLPPLAQGLNLDIDTSSVFLDRVKSLTNLIQPLS</sequence>
<evidence type="ECO:0000256" key="1">
    <source>
        <dbReference type="ARBA" id="ARBA00010838"/>
    </source>
</evidence>
<evidence type="ECO:0000313" key="3">
    <source>
        <dbReference type="EMBL" id="RDY01362.1"/>
    </source>
</evidence>
<evidence type="ECO:0000256" key="2">
    <source>
        <dbReference type="RuleBase" id="RU003690"/>
    </source>
</evidence>
<organism evidence="3 4">
    <name type="scientific">Mucuna pruriens</name>
    <name type="common">Velvet bean</name>
    <name type="synonym">Dolichos pruriens</name>
    <dbReference type="NCBI Taxonomy" id="157652"/>
    <lineage>
        <taxon>Eukaryota</taxon>
        <taxon>Viridiplantae</taxon>
        <taxon>Streptophyta</taxon>
        <taxon>Embryophyta</taxon>
        <taxon>Tracheophyta</taxon>
        <taxon>Spermatophyta</taxon>
        <taxon>Magnoliopsida</taxon>
        <taxon>eudicotyledons</taxon>
        <taxon>Gunneridae</taxon>
        <taxon>Pentapetalae</taxon>
        <taxon>rosids</taxon>
        <taxon>fabids</taxon>
        <taxon>Fabales</taxon>
        <taxon>Fabaceae</taxon>
        <taxon>Papilionoideae</taxon>
        <taxon>50 kb inversion clade</taxon>
        <taxon>NPAAA clade</taxon>
        <taxon>indigoferoid/millettioid clade</taxon>
        <taxon>Phaseoleae</taxon>
        <taxon>Mucuna</taxon>
    </lineage>
</organism>
<dbReference type="SUPFAM" id="SSF51445">
    <property type="entry name" value="(Trans)glycosidases"/>
    <property type="match status" value="1"/>
</dbReference>
<dbReference type="GO" id="GO:0008422">
    <property type="term" value="F:beta-glucosidase activity"/>
    <property type="evidence" value="ECO:0007669"/>
    <property type="project" value="TreeGrafter"/>
</dbReference>
<gene>
    <name evidence="3" type="primary">BGLU42</name>
    <name evidence="3" type="ORF">CR513_15327</name>
</gene>
<comment type="caution">
    <text evidence="3">The sequence shown here is derived from an EMBL/GenBank/DDBJ whole genome shotgun (WGS) entry which is preliminary data.</text>
</comment>
<dbReference type="PANTHER" id="PTHR10353:SF310">
    <property type="entry name" value="BETA-GLUCOSIDASE 42"/>
    <property type="match status" value="1"/>
</dbReference>
<dbReference type="PANTHER" id="PTHR10353">
    <property type="entry name" value="GLYCOSYL HYDROLASE"/>
    <property type="match status" value="1"/>
</dbReference>
<dbReference type="InterPro" id="IPR001360">
    <property type="entry name" value="Glyco_hydro_1"/>
</dbReference>
<name>A0A371HF24_MUCPR</name>
<dbReference type="Proteomes" id="UP000257109">
    <property type="component" value="Unassembled WGS sequence"/>
</dbReference>
<dbReference type="InterPro" id="IPR017853">
    <property type="entry name" value="GH"/>
</dbReference>
<reference evidence="3" key="1">
    <citation type="submission" date="2018-05" db="EMBL/GenBank/DDBJ databases">
        <title>Draft genome of Mucuna pruriens seed.</title>
        <authorList>
            <person name="Nnadi N.E."/>
            <person name="Vos R."/>
            <person name="Hasami M.H."/>
            <person name="Devisetty U.K."/>
            <person name="Aguiy J.C."/>
        </authorList>
    </citation>
    <scope>NUCLEOTIDE SEQUENCE [LARGE SCALE GENOMIC DNA]</scope>
    <source>
        <strain evidence="3">JCA_2017</strain>
    </source>
</reference>
<proteinExistence type="inferred from homology"/>
<dbReference type="AlphaFoldDB" id="A0A371HF24"/>
<feature type="non-terminal residue" evidence="3">
    <location>
        <position position="1"/>
    </location>
</feature>
<dbReference type="Gene3D" id="3.20.20.80">
    <property type="entry name" value="Glycosidases"/>
    <property type="match status" value="1"/>
</dbReference>
<protein>
    <submittedName>
        <fullName evidence="3">Beta-glucosidase 42</fullName>
    </submittedName>
</protein>